<feature type="domain" description="Myb-like" evidence="8">
    <location>
        <begin position="34"/>
        <end position="85"/>
    </location>
</feature>
<protein>
    <submittedName>
        <fullName evidence="10">Transcription factor MYB27</fullName>
    </submittedName>
</protein>
<dbReference type="InterPro" id="IPR017930">
    <property type="entry name" value="Myb_dom"/>
</dbReference>
<feature type="region of interest" description="Disordered" evidence="7">
    <location>
        <begin position="697"/>
        <end position="716"/>
    </location>
</feature>
<evidence type="ECO:0000256" key="7">
    <source>
        <dbReference type="SAM" id="MobiDB-lite"/>
    </source>
</evidence>
<feature type="region of interest" description="Disordered" evidence="7">
    <location>
        <begin position="1008"/>
        <end position="1054"/>
    </location>
</feature>
<feature type="region of interest" description="Disordered" evidence="7">
    <location>
        <begin position="211"/>
        <end position="259"/>
    </location>
</feature>
<keyword evidence="4" id="KW-0238">DNA-binding</keyword>
<dbReference type="FunFam" id="1.10.10.60:FF:000324">
    <property type="entry name" value="Transcription factor MYB3R-2"/>
    <property type="match status" value="1"/>
</dbReference>
<dbReference type="PANTHER" id="PTHR45614:SF266">
    <property type="entry name" value="TRANSCRIPTION FACTOR MYB3R-4"/>
    <property type="match status" value="1"/>
</dbReference>
<organism evidence="10">
    <name type="scientific">Vaccinium corymbosum</name>
    <name type="common">Highbush blueberry</name>
    <dbReference type="NCBI Taxonomy" id="69266"/>
    <lineage>
        <taxon>Eukaryota</taxon>
        <taxon>Viridiplantae</taxon>
        <taxon>Streptophyta</taxon>
        <taxon>Embryophyta</taxon>
        <taxon>Tracheophyta</taxon>
        <taxon>Spermatophyta</taxon>
        <taxon>Magnoliopsida</taxon>
        <taxon>eudicotyledons</taxon>
        <taxon>Gunneridae</taxon>
        <taxon>Pentapetalae</taxon>
        <taxon>asterids</taxon>
        <taxon>Ericales</taxon>
        <taxon>Ericaceae</taxon>
        <taxon>Vaccinioideae</taxon>
        <taxon>Vaccinieae</taxon>
        <taxon>Vaccinium</taxon>
    </lineage>
</organism>
<evidence type="ECO:0000256" key="6">
    <source>
        <dbReference type="ARBA" id="ARBA00023242"/>
    </source>
</evidence>
<evidence type="ECO:0000256" key="3">
    <source>
        <dbReference type="ARBA" id="ARBA00023015"/>
    </source>
</evidence>
<evidence type="ECO:0000259" key="9">
    <source>
        <dbReference type="PROSITE" id="PS51294"/>
    </source>
</evidence>
<feature type="region of interest" description="Disordered" evidence="7">
    <location>
        <begin position="950"/>
        <end position="974"/>
    </location>
</feature>
<evidence type="ECO:0000256" key="2">
    <source>
        <dbReference type="ARBA" id="ARBA00022737"/>
    </source>
</evidence>
<sequence>MMESDRTKTASEGVSISNGSQRMRPLHGRTSGPTRRSTKGQWTAEEDEILRNAVERFNGKNWKKIAESFKDRTDVQCLHRWQKVLNPELVKGPWTKEEDEVMIELVKKYGPKKWSTIAQHLPGRIGKQCRERWHNHLNPNINKEAWTQEEEVALIHAHQVYGNKWAELTKFLPGRTDNAIKNHWNSSVKKKLDSYLASGLLSQFQGLPHVSQANQSMPSSSSTPQQFSGDDSVPKEETEAEEISECSQSSNVVGCSQSTSGMSHAAARTREECVLADESSHVKDQSSNLASYSESYNVALQEVACSMPELGHNYRHGWGSYAGNNWLLNSNELPNLPSLDLGQESSEFLMHCIGDDENHEVIPVQVQNSMGLNASPSVILGSDEPEQFLLSEDGYCRLIYPEAEVVERFSSGNLTMCPNASNFNGSENTLVYQPSNYQISDALNSEMLGISCSQPFAVPSQHPADDGVLVFGSDSNQFNDLSHENREEEIANSPNDGFIYTGYLVNSPFDNEKDNMGLQGEPDQAKESLKLVPVDAFSPGPSNNNPTCSLNENSTVLTAQKDTGALFYEPPRFPSLEIPFFSCDLIQSGNDMQQEYSPLGIRQLMMSSGNCFSPFRLWDSPLRDGSPDAVLKSAAKTFTCTPSILKKRNRDLVSPMSEKRIEKKLESGVNQESFSSLARDFSRLDVMFDDNGTHYRAPFLSPSSNQTRKSGKPTYDKENVDCALKAGKEETGDDITAENTNSEKESVSVAQNVQQPSEVLLEHNVNDLLRISPNHLKIKPDRALGVTNRTPANQYSRMLHITSNQCALSESSAGDPCPSFLSPPIASKKKDKSRLVTFVSAQSAPESNPLESMGASAGVEGFSIFGETPFKRSIESPSAWKSPWFMNSFLPGPRVDTDITIEDIGYFMSPRDRSYDAIGLMKQLSEHTAAAFADAQEVLGDDTPESILKGRYSKNQNSDQENCVDPHLGDDTPESILKGRYSKNQNSDQENCVDPHLASNFLTERRLDFSECETPRKEKETRNEKENGKEKESGKSSTALNFSSPSSYLLKGCR</sequence>
<feature type="compositionally biased region" description="Low complexity" evidence="7">
    <location>
        <begin position="211"/>
        <end position="228"/>
    </location>
</feature>
<feature type="compositionally biased region" description="Basic and acidic residues" evidence="7">
    <location>
        <begin position="1008"/>
        <end position="1034"/>
    </location>
</feature>
<evidence type="ECO:0000313" key="10">
    <source>
        <dbReference type="EMBL" id="AYC35405.1"/>
    </source>
</evidence>
<dbReference type="Pfam" id="PF00249">
    <property type="entry name" value="Myb_DNA-binding"/>
    <property type="match status" value="1"/>
</dbReference>
<evidence type="ECO:0000256" key="5">
    <source>
        <dbReference type="ARBA" id="ARBA00023163"/>
    </source>
</evidence>
<dbReference type="GO" id="GO:0000981">
    <property type="term" value="F:DNA-binding transcription factor activity, RNA polymerase II-specific"/>
    <property type="evidence" value="ECO:0007669"/>
    <property type="project" value="TreeGrafter"/>
</dbReference>
<keyword evidence="5" id="KW-0804">Transcription</keyword>
<dbReference type="InterPro" id="IPR050560">
    <property type="entry name" value="MYB_TF"/>
</dbReference>
<feature type="compositionally biased region" description="Polar residues" evidence="7">
    <location>
        <begin position="246"/>
        <end position="259"/>
    </location>
</feature>
<keyword evidence="6" id="KW-0539">Nucleus</keyword>
<dbReference type="Gene3D" id="1.10.10.60">
    <property type="entry name" value="Homeodomain-like"/>
    <property type="match status" value="3"/>
</dbReference>
<dbReference type="EMBL" id="MH321478">
    <property type="protein sequence ID" value="AYC35405.1"/>
    <property type="molecule type" value="mRNA"/>
</dbReference>
<evidence type="ECO:0000259" key="8">
    <source>
        <dbReference type="PROSITE" id="PS50090"/>
    </source>
</evidence>
<comment type="subcellular location">
    <subcellularLocation>
        <location evidence="1">Nucleus</location>
    </subcellularLocation>
</comment>
<dbReference type="InterPro" id="IPR009057">
    <property type="entry name" value="Homeodomain-like_sf"/>
</dbReference>
<accession>A0A385Z820</accession>
<dbReference type="GO" id="GO:0000978">
    <property type="term" value="F:RNA polymerase II cis-regulatory region sequence-specific DNA binding"/>
    <property type="evidence" value="ECO:0007669"/>
    <property type="project" value="TreeGrafter"/>
</dbReference>
<feature type="region of interest" description="Disordered" evidence="7">
    <location>
        <begin position="726"/>
        <end position="745"/>
    </location>
</feature>
<feature type="region of interest" description="Disordered" evidence="7">
    <location>
        <begin position="1"/>
        <end position="44"/>
    </location>
</feature>
<feature type="domain" description="HTH myb-type" evidence="9">
    <location>
        <begin position="34"/>
        <end position="85"/>
    </location>
</feature>
<feature type="domain" description="HTH myb-type" evidence="9">
    <location>
        <begin position="142"/>
        <end position="192"/>
    </location>
</feature>
<gene>
    <name evidence="10" type="primary">MYB27</name>
</gene>
<dbReference type="FunFam" id="1.10.10.60:FF:000016">
    <property type="entry name" value="Transcriptional activator Myb isoform A"/>
    <property type="match status" value="1"/>
</dbReference>
<dbReference type="SMART" id="SM00717">
    <property type="entry name" value="SANT"/>
    <property type="match status" value="3"/>
</dbReference>
<dbReference type="PROSITE" id="PS50090">
    <property type="entry name" value="MYB_LIKE"/>
    <property type="match status" value="3"/>
</dbReference>
<dbReference type="InterPro" id="IPR001005">
    <property type="entry name" value="SANT/Myb"/>
</dbReference>
<feature type="domain" description="HTH myb-type" evidence="9">
    <location>
        <begin position="86"/>
        <end position="141"/>
    </location>
</feature>
<keyword evidence="3" id="KW-0805">Transcription regulation</keyword>
<proteinExistence type="evidence at transcript level"/>
<reference evidence="10" key="1">
    <citation type="submission" date="2018-05" db="EMBL/GenBank/DDBJ databases">
        <title>SMRT and Illumina sequencing to analyze transcriptional regulation of flavonoid synthesis in blueberry.</title>
        <authorList>
            <person name="Song Y."/>
        </authorList>
    </citation>
    <scope>NUCLEOTIDE SEQUENCE</scope>
</reference>
<keyword evidence="2" id="KW-0677">Repeat</keyword>
<feature type="compositionally biased region" description="Polar residues" evidence="7">
    <location>
        <begin position="10"/>
        <end position="21"/>
    </location>
</feature>
<dbReference type="FunFam" id="1.10.10.60:FF:000010">
    <property type="entry name" value="Transcriptional activator Myb isoform A"/>
    <property type="match status" value="1"/>
</dbReference>
<feature type="compositionally biased region" description="Polar residues" evidence="7">
    <location>
        <begin position="31"/>
        <end position="41"/>
    </location>
</feature>
<dbReference type="PANTHER" id="PTHR45614">
    <property type="entry name" value="MYB PROTEIN-RELATED"/>
    <property type="match status" value="1"/>
</dbReference>
<evidence type="ECO:0000256" key="4">
    <source>
        <dbReference type="ARBA" id="ARBA00023125"/>
    </source>
</evidence>
<dbReference type="PROSITE" id="PS51294">
    <property type="entry name" value="HTH_MYB"/>
    <property type="match status" value="3"/>
</dbReference>
<dbReference type="CDD" id="cd00167">
    <property type="entry name" value="SANT"/>
    <property type="match status" value="3"/>
</dbReference>
<dbReference type="AlphaFoldDB" id="A0A385Z820"/>
<evidence type="ECO:0000256" key="1">
    <source>
        <dbReference type="ARBA" id="ARBA00004123"/>
    </source>
</evidence>
<name>A0A385Z820_VACCO</name>
<feature type="domain" description="Myb-like" evidence="8">
    <location>
        <begin position="138"/>
        <end position="188"/>
    </location>
</feature>
<dbReference type="SUPFAM" id="SSF46689">
    <property type="entry name" value="Homeodomain-like"/>
    <property type="match status" value="2"/>
</dbReference>
<feature type="domain" description="Myb-like" evidence="8">
    <location>
        <begin position="86"/>
        <end position="137"/>
    </location>
</feature>
<dbReference type="GO" id="GO:0005634">
    <property type="term" value="C:nucleus"/>
    <property type="evidence" value="ECO:0007669"/>
    <property type="project" value="UniProtKB-SubCell"/>
</dbReference>
<dbReference type="Pfam" id="PF13921">
    <property type="entry name" value="Myb_DNA-bind_6"/>
    <property type="match status" value="1"/>
</dbReference>